<protein>
    <recommendedName>
        <fullName evidence="3">Sulfur carrier protein FdhD</fullName>
    </recommendedName>
</protein>
<accession>A0A176QBC4</accession>
<name>A0A176QBC4_9MICO</name>
<dbReference type="AlphaFoldDB" id="A0A176QBC4"/>
<dbReference type="Gene3D" id="3.10.20.10">
    <property type="match status" value="1"/>
</dbReference>
<comment type="similarity">
    <text evidence="3">Belongs to the FdhD family.</text>
</comment>
<dbReference type="Pfam" id="PF02634">
    <property type="entry name" value="FdhD-NarQ"/>
    <property type="match status" value="1"/>
</dbReference>
<dbReference type="SUPFAM" id="SSF53927">
    <property type="entry name" value="Cytidine deaminase-like"/>
    <property type="match status" value="1"/>
</dbReference>
<dbReference type="STRING" id="262209.AWH69_11445"/>
<sequence length="277" mass="28878">MAGRSARRPVTRYRAGEVDRRVDTLAVEEPLEIRVDGEPFTLTMRTPGDDVELAHGLLRSEGVITSREDVQVMRYCSDTTTLNVLDVALTRAPGVPLSGQRNLASYGGCGLCGSSTIDAVAERVLLGSRVEHADVEVDPAAITRALDGLREAQTLFAKTGGVHGAAVASAQGEVLHAREDVGRHNAVDKVLGRLVLDDAPPAPLLVVSSRASFEIVAKAAVAGVSVLACVSAPSSLAADAADQLGLTLVAFARDDRLTVVTSPERVRQGAADAPAAS</sequence>
<comment type="caution">
    <text evidence="4">The sequence shown here is derived from an EMBL/GenBank/DDBJ whole genome shotgun (WGS) entry which is preliminary data.</text>
</comment>
<evidence type="ECO:0000256" key="3">
    <source>
        <dbReference type="HAMAP-Rule" id="MF_00187"/>
    </source>
</evidence>
<feature type="binding site" evidence="3">
    <location>
        <begin position="251"/>
        <end position="256"/>
    </location>
    <ligand>
        <name>Mo-bis(molybdopterin guanine dinucleotide)</name>
        <dbReference type="ChEBI" id="CHEBI:60539"/>
    </ligand>
</feature>
<keyword evidence="2 3" id="KW-0501">Molybdenum cofactor biosynthesis</keyword>
<dbReference type="NCBIfam" id="TIGR00129">
    <property type="entry name" value="fdhD_narQ"/>
    <property type="match status" value="1"/>
</dbReference>
<dbReference type="PANTHER" id="PTHR30592:SF1">
    <property type="entry name" value="SULFUR CARRIER PROTEIN FDHD"/>
    <property type="match status" value="1"/>
</dbReference>
<dbReference type="GO" id="GO:0097163">
    <property type="term" value="F:sulfur carrier activity"/>
    <property type="evidence" value="ECO:0007669"/>
    <property type="project" value="UniProtKB-UniRule"/>
</dbReference>
<dbReference type="Gene3D" id="3.40.140.10">
    <property type="entry name" value="Cytidine Deaminase, domain 2"/>
    <property type="match status" value="1"/>
</dbReference>
<keyword evidence="1 3" id="KW-0963">Cytoplasm</keyword>
<dbReference type="Proteomes" id="UP000076976">
    <property type="component" value="Unassembled WGS sequence"/>
</dbReference>
<dbReference type="PANTHER" id="PTHR30592">
    <property type="entry name" value="FORMATE DEHYDROGENASE"/>
    <property type="match status" value="1"/>
</dbReference>
<evidence type="ECO:0000256" key="2">
    <source>
        <dbReference type="ARBA" id="ARBA00023150"/>
    </source>
</evidence>
<keyword evidence="5" id="KW-1185">Reference proteome</keyword>
<dbReference type="GO" id="GO:0005737">
    <property type="term" value="C:cytoplasm"/>
    <property type="evidence" value="ECO:0007669"/>
    <property type="project" value="UniProtKB-SubCell"/>
</dbReference>
<dbReference type="RefSeq" id="WP_068275592.1">
    <property type="nucleotide sequence ID" value="NZ_LQZG01000003.1"/>
</dbReference>
<evidence type="ECO:0000313" key="4">
    <source>
        <dbReference type="EMBL" id="OAB86995.1"/>
    </source>
</evidence>
<reference evidence="4 5" key="1">
    <citation type="submission" date="2016-01" db="EMBL/GenBank/DDBJ databases">
        <title>Janibacter melonis strain CD11_4 genome sequencing and assembly.</title>
        <authorList>
            <person name="Nair G.R."/>
            <person name="Kaur G."/>
            <person name="Chander A.M."/>
            <person name="Mayilraj S."/>
        </authorList>
    </citation>
    <scope>NUCLEOTIDE SEQUENCE [LARGE SCALE GENOMIC DNA]</scope>
    <source>
        <strain evidence="4 5">CD11-4</strain>
    </source>
</reference>
<evidence type="ECO:0000313" key="5">
    <source>
        <dbReference type="Proteomes" id="UP000076976"/>
    </source>
</evidence>
<gene>
    <name evidence="3" type="primary">fdhD</name>
    <name evidence="4" type="ORF">AWH69_11445</name>
</gene>
<dbReference type="HAMAP" id="MF_00187">
    <property type="entry name" value="FdhD"/>
    <property type="match status" value="1"/>
</dbReference>
<dbReference type="InterPro" id="IPR003786">
    <property type="entry name" value="FdhD"/>
</dbReference>
<dbReference type="NCBIfam" id="NF001943">
    <property type="entry name" value="PRK00724.1-2"/>
    <property type="match status" value="1"/>
</dbReference>
<comment type="subcellular location">
    <subcellularLocation>
        <location evidence="3">Cytoplasm</location>
    </subcellularLocation>
</comment>
<organism evidence="4 5">
    <name type="scientific">Janibacter melonis</name>
    <dbReference type="NCBI Taxonomy" id="262209"/>
    <lineage>
        <taxon>Bacteria</taxon>
        <taxon>Bacillati</taxon>
        <taxon>Actinomycetota</taxon>
        <taxon>Actinomycetes</taxon>
        <taxon>Micrococcales</taxon>
        <taxon>Intrasporangiaceae</taxon>
        <taxon>Janibacter</taxon>
    </lineage>
</organism>
<feature type="active site" description="Cysteine persulfide intermediate" evidence="3">
    <location>
        <position position="109"/>
    </location>
</feature>
<dbReference type="GO" id="GO:0006777">
    <property type="term" value="P:Mo-molybdopterin cofactor biosynthetic process"/>
    <property type="evidence" value="ECO:0007669"/>
    <property type="project" value="UniProtKB-UniRule"/>
</dbReference>
<proteinExistence type="inferred from homology"/>
<dbReference type="GO" id="GO:0016783">
    <property type="term" value="F:sulfurtransferase activity"/>
    <property type="evidence" value="ECO:0007669"/>
    <property type="project" value="InterPro"/>
</dbReference>
<dbReference type="PIRSF" id="PIRSF015626">
    <property type="entry name" value="FdhD"/>
    <property type="match status" value="1"/>
</dbReference>
<comment type="function">
    <text evidence="3">Required for formate dehydrogenase (FDH) activity. Acts as a sulfur carrier protein that transfers sulfur from IscS to the molybdenum cofactor prior to its insertion into FDH.</text>
</comment>
<evidence type="ECO:0000256" key="1">
    <source>
        <dbReference type="ARBA" id="ARBA00022490"/>
    </source>
</evidence>
<dbReference type="InterPro" id="IPR016193">
    <property type="entry name" value="Cytidine_deaminase-like"/>
</dbReference>
<dbReference type="EMBL" id="LQZG01000003">
    <property type="protein sequence ID" value="OAB86995.1"/>
    <property type="molecule type" value="Genomic_DNA"/>
</dbReference>